<comment type="similarity">
    <text evidence="1">Belongs to the bacterial ribosomal protein bL33 family.</text>
</comment>
<protein>
    <submittedName>
        <fullName evidence="4">50S ribosomal protein L33</fullName>
    </submittedName>
</protein>
<dbReference type="Pfam" id="PF00471">
    <property type="entry name" value="Ribosomal_L33"/>
    <property type="match status" value="1"/>
</dbReference>
<accession>Q22L35</accession>
<dbReference type="InterPro" id="IPR011332">
    <property type="entry name" value="Ribosomal_zn-bd"/>
</dbReference>
<dbReference type="PANTHER" id="PTHR15238">
    <property type="entry name" value="54S RIBOSOMAL PROTEIN L39, MITOCHONDRIAL"/>
    <property type="match status" value="1"/>
</dbReference>
<evidence type="ECO:0000313" key="5">
    <source>
        <dbReference type="Proteomes" id="UP000009168"/>
    </source>
</evidence>
<evidence type="ECO:0000256" key="2">
    <source>
        <dbReference type="ARBA" id="ARBA00022980"/>
    </source>
</evidence>
<dbReference type="GeneID" id="7835859"/>
<dbReference type="PDB" id="6Z1P">
    <property type="method" value="EM"/>
    <property type="resolution" value="3.70 A"/>
    <property type="chains" value="AE=1-64"/>
</dbReference>
<dbReference type="KEGG" id="tet:TTHERM_01013180"/>
<dbReference type="GO" id="GO:0005737">
    <property type="term" value="C:cytoplasm"/>
    <property type="evidence" value="ECO:0007669"/>
    <property type="project" value="UniProtKB-ARBA"/>
</dbReference>
<name>Q22L35_TETTS</name>
<dbReference type="SUPFAM" id="SSF57829">
    <property type="entry name" value="Zn-binding ribosomal proteins"/>
    <property type="match status" value="1"/>
</dbReference>
<organism evidence="4 5">
    <name type="scientific">Tetrahymena thermophila (strain SB210)</name>
    <dbReference type="NCBI Taxonomy" id="312017"/>
    <lineage>
        <taxon>Eukaryota</taxon>
        <taxon>Sar</taxon>
        <taxon>Alveolata</taxon>
        <taxon>Ciliophora</taxon>
        <taxon>Intramacronucleata</taxon>
        <taxon>Oligohymenophorea</taxon>
        <taxon>Hymenostomatida</taxon>
        <taxon>Tetrahymenina</taxon>
        <taxon>Tetrahymenidae</taxon>
        <taxon>Tetrahymena</taxon>
    </lineage>
</organism>
<reference evidence="6" key="2">
    <citation type="journal article" date="2020" name="Elife">
        <title>Ciliate mitoribosome illuminates evolutionary steps of mitochondrial translation.</title>
        <authorList>
            <person name="Tobiasson V."/>
            <person name="Amunts A."/>
        </authorList>
    </citation>
    <scope>STRUCTURE BY ELECTRON MICROSCOPY (3.70 ANGSTROMS)</scope>
</reference>
<dbReference type="InterPro" id="IPR038584">
    <property type="entry name" value="Ribosomal_bL33_sf"/>
</dbReference>
<dbReference type="STRING" id="312017.Q22L35"/>
<dbReference type="EMBL" id="GG662865">
    <property type="protein sequence ID" value="EAR85982.2"/>
    <property type="molecule type" value="Genomic_DNA"/>
</dbReference>
<evidence type="ECO:0000256" key="1">
    <source>
        <dbReference type="ARBA" id="ARBA00007596"/>
    </source>
</evidence>
<keyword evidence="5" id="KW-1185">Reference proteome</keyword>
<dbReference type="EMDB" id="EMD-11032"/>
<dbReference type="RefSeq" id="XP_976577.2">
    <property type="nucleotide sequence ID" value="XM_971484.2"/>
</dbReference>
<keyword evidence="3" id="KW-0687">Ribonucleoprotein</keyword>
<evidence type="ECO:0000256" key="3">
    <source>
        <dbReference type="ARBA" id="ARBA00023274"/>
    </source>
</evidence>
<dbReference type="NCBIfam" id="TIGR01023">
    <property type="entry name" value="rpmG_bact"/>
    <property type="match status" value="1"/>
</dbReference>
<dbReference type="HOGENOM" id="CLU_2547628_0_0_1"/>
<gene>
    <name evidence="4" type="ORF">TTHERM_01013180</name>
</gene>
<dbReference type="GO" id="GO:0015934">
    <property type="term" value="C:large ribosomal subunit"/>
    <property type="evidence" value="ECO:0007669"/>
    <property type="project" value="TreeGrafter"/>
</dbReference>
<dbReference type="InParanoid" id="Q22L35"/>
<evidence type="ECO:0000313" key="4">
    <source>
        <dbReference type="EMBL" id="EAR85982.2"/>
    </source>
</evidence>
<dbReference type="AlphaFoldDB" id="Q22L35"/>
<dbReference type="InterPro" id="IPR001705">
    <property type="entry name" value="Ribosomal_bL33"/>
</dbReference>
<sequence length="64" mass="7224">MAKNSILFKLVSSAGTGFFYLAKRNAKAEVIKKLSLRKFDPIINQYVVFNEAKLSSGKNRQSKK</sequence>
<evidence type="ECO:0007829" key="6">
    <source>
        <dbReference type="PDB" id="6Z1P"/>
    </source>
</evidence>
<dbReference type="Proteomes" id="UP000009168">
    <property type="component" value="Unassembled WGS sequence"/>
</dbReference>
<dbReference type="GO" id="GO:0003735">
    <property type="term" value="F:structural constituent of ribosome"/>
    <property type="evidence" value="ECO:0007669"/>
    <property type="project" value="InterPro"/>
</dbReference>
<dbReference type="GO" id="GO:0006412">
    <property type="term" value="P:translation"/>
    <property type="evidence" value="ECO:0007669"/>
    <property type="project" value="InterPro"/>
</dbReference>
<proteinExistence type="evidence at protein level"/>
<dbReference type="PANTHER" id="PTHR15238:SF1">
    <property type="entry name" value="LARGE RIBOSOMAL SUBUNIT PROTEIN BL33M"/>
    <property type="match status" value="1"/>
</dbReference>
<dbReference type="eggNOG" id="KOG3505">
    <property type="taxonomic scope" value="Eukaryota"/>
</dbReference>
<reference evidence="5" key="1">
    <citation type="journal article" date="2006" name="PLoS Biol.">
        <title>Macronuclear genome sequence of the ciliate Tetrahymena thermophila, a model eukaryote.</title>
        <authorList>
            <person name="Eisen J.A."/>
            <person name="Coyne R.S."/>
            <person name="Wu M."/>
            <person name="Wu D."/>
            <person name="Thiagarajan M."/>
            <person name="Wortman J.R."/>
            <person name="Badger J.H."/>
            <person name="Ren Q."/>
            <person name="Amedeo P."/>
            <person name="Jones K.M."/>
            <person name="Tallon L.J."/>
            <person name="Delcher A.L."/>
            <person name="Salzberg S.L."/>
            <person name="Silva J.C."/>
            <person name="Haas B.J."/>
            <person name="Majoros W.H."/>
            <person name="Farzad M."/>
            <person name="Carlton J.M."/>
            <person name="Smith R.K. Jr."/>
            <person name="Garg J."/>
            <person name="Pearlman R.E."/>
            <person name="Karrer K.M."/>
            <person name="Sun L."/>
            <person name="Manning G."/>
            <person name="Elde N.C."/>
            <person name="Turkewitz A.P."/>
            <person name="Asai D.J."/>
            <person name="Wilkes D.E."/>
            <person name="Wang Y."/>
            <person name="Cai H."/>
            <person name="Collins K."/>
            <person name="Stewart B.A."/>
            <person name="Lee S.R."/>
            <person name="Wilamowska K."/>
            <person name="Weinberg Z."/>
            <person name="Ruzzo W.L."/>
            <person name="Wloga D."/>
            <person name="Gaertig J."/>
            <person name="Frankel J."/>
            <person name="Tsao C.-C."/>
            <person name="Gorovsky M.A."/>
            <person name="Keeling P.J."/>
            <person name="Waller R.F."/>
            <person name="Patron N.J."/>
            <person name="Cherry J.M."/>
            <person name="Stover N.A."/>
            <person name="Krieger C.J."/>
            <person name="del Toro C."/>
            <person name="Ryder H.F."/>
            <person name="Williamson S.C."/>
            <person name="Barbeau R.A."/>
            <person name="Hamilton E.P."/>
            <person name="Orias E."/>
        </authorList>
    </citation>
    <scope>NUCLEOTIDE SEQUENCE [LARGE SCALE GENOMIC DNA]</scope>
    <source>
        <strain evidence="5">SB210</strain>
    </source>
</reference>
<dbReference type="Gene3D" id="2.20.28.120">
    <property type="entry name" value="Ribosomal protein L33"/>
    <property type="match status" value="1"/>
</dbReference>
<keyword evidence="6" id="KW-0002">3D-structure</keyword>
<keyword evidence="2 4" id="KW-0689">Ribosomal protein</keyword>
<dbReference type="OrthoDB" id="275534at2759"/>